<reference evidence="12 14" key="1">
    <citation type="journal article" date="2013" name="Curr. Biol.">
        <title>Shared signatures of parasitism and phylogenomics unite Cryptomycota and microsporidia.</title>
        <authorList>
            <person name="James T.Y."/>
            <person name="Pelin A."/>
            <person name="Bonen L."/>
            <person name="Ahrendt S."/>
            <person name="Sain D."/>
            <person name="Corradi N."/>
            <person name="Stajich J.E."/>
        </authorList>
    </citation>
    <scope>NUCLEOTIDE SEQUENCE [LARGE SCALE GENOMIC DNA]</scope>
    <source>
        <strain evidence="12">CSF55</strain>
        <strain evidence="12">CSF55</strain>
    </source>
</reference>
<dbReference type="Gene3D" id="3.40.640.10">
    <property type="entry name" value="Type I PLP-dependent aspartate aminotransferase-like (Major domain)"/>
    <property type="match status" value="1"/>
</dbReference>
<reference evidence="13" key="3">
    <citation type="submission" date="2018-08" db="EMBL/GenBank/DDBJ databases">
        <title>Leveraging single-cell genomics to expand the Fungal Tree of Life.</title>
        <authorList>
            <consortium name="DOE Joint Genome Institute"/>
            <person name="Ahrendt S.R."/>
            <person name="Quandt C.A."/>
            <person name="Ciobanu D."/>
            <person name="Clum A."/>
            <person name="Salamov A."/>
            <person name="Andreopoulos B."/>
            <person name="Cheng J.-F."/>
            <person name="Woyke T."/>
            <person name="Pelin A."/>
            <person name="Henrissat B."/>
            <person name="Reynolds N."/>
            <person name="Benny G.L."/>
            <person name="Smith M.E."/>
            <person name="James T.Y."/>
            <person name="Grigoriev I.V."/>
        </authorList>
    </citation>
    <scope>NUCLEOTIDE SEQUENCE</scope>
    <source>
        <strain evidence="13">CSF55</strain>
    </source>
</reference>
<keyword evidence="14" id="KW-1185">Reference proteome</keyword>
<gene>
    <name evidence="12" type="ORF">O9G_004056</name>
    <name evidence="13" type="ORF">ROZALSC1DRAFT_31137</name>
</gene>
<evidence type="ECO:0000313" key="13">
    <source>
        <dbReference type="EMBL" id="RKP17025.1"/>
    </source>
</evidence>
<dbReference type="InterPro" id="IPR050087">
    <property type="entry name" value="AON_synthase_class-II"/>
</dbReference>
<dbReference type="SUPFAM" id="SSF53383">
    <property type="entry name" value="PLP-dependent transferases"/>
    <property type="match status" value="1"/>
</dbReference>
<dbReference type="GO" id="GO:0016020">
    <property type="term" value="C:membrane"/>
    <property type="evidence" value="ECO:0007669"/>
    <property type="project" value="GOC"/>
</dbReference>
<keyword evidence="9" id="KW-0443">Lipid metabolism</keyword>
<protein>
    <recommendedName>
        <fullName evidence="5">serine C-palmitoyltransferase</fullName>
        <ecNumber evidence="5">2.3.1.50</ecNumber>
    </recommendedName>
</protein>
<evidence type="ECO:0000256" key="2">
    <source>
        <dbReference type="ARBA" id="ARBA00004760"/>
    </source>
</evidence>
<comment type="pathway">
    <text evidence="3">Sphingolipid metabolism.</text>
</comment>
<evidence type="ECO:0000313" key="12">
    <source>
        <dbReference type="EMBL" id="EPZ36152.1"/>
    </source>
</evidence>
<evidence type="ECO:0000256" key="3">
    <source>
        <dbReference type="ARBA" id="ARBA00004991"/>
    </source>
</evidence>
<dbReference type="InterPro" id="IPR015422">
    <property type="entry name" value="PyrdxlP-dep_Trfase_small"/>
</dbReference>
<dbReference type="Proteomes" id="UP000281549">
    <property type="component" value="Unassembled WGS sequence"/>
</dbReference>
<evidence type="ECO:0000256" key="5">
    <source>
        <dbReference type="ARBA" id="ARBA00013220"/>
    </source>
</evidence>
<sequence>MGTLGSRGAGVTDYYGIEARRVDMIVSTMSNAWASAGGFCAGSMHVVDHQRLSGAAYCFSASLPAMLAVGAHEAINVIEKEPEMVTRLHENVRYFHQLVKEYLMGKFEIEGDGDSPVVHLRVNGEEDRIKRIVDECAENGYLVTVAKYSEQERIKRRKSIRIAISGGHSFEQIKGFVECLSKIEPSKIELPKIEIAKIE</sequence>
<dbReference type="GO" id="GO:0046512">
    <property type="term" value="P:sphingosine biosynthetic process"/>
    <property type="evidence" value="ECO:0007669"/>
    <property type="project" value="TreeGrafter"/>
</dbReference>
<dbReference type="InterPro" id="IPR015424">
    <property type="entry name" value="PyrdxlP-dep_Trfase"/>
</dbReference>
<keyword evidence="7" id="KW-0663">Pyridoxal phosphate</keyword>
<dbReference type="GO" id="GO:0030170">
    <property type="term" value="F:pyridoxal phosphate binding"/>
    <property type="evidence" value="ECO:0007669"/>
    <property type="project" value="InterPro"/>
</dbReference>
<keyword evidence="6 12" id="KW-0808">Transferase</keyword>
<dbReference type="InterPro" id="IPR015421">
    <property type="entry name" value="PyrdxlP-dep_Trfase_major"/>
</dbReference>
<dbReference type="EC" id="2.3.1.50" evidence="5"/>
<evidence type="ECO:0000256" key="1">
    <source>
        <dbReference type="ARBA" id="ARBA00001933"/>
    </source>
</evidence>
<evidence type="ECO:0000256" key="8">
    <source>
        <dbReference type="ARBA" id="ARBA00022919"/>
    </source>
</evidence>
<proteinExistence type="inferred from homology"/>
<dbReference type="Gene3D" id="3.90.1150.10">
    <property type="entry name" value="Aspartate Aminotransferase, domain 1"/>
    <property type="match status" value="1"/>
</dbReference>
<evidence type="ECO:0000259" key="11">
    <source>
        <dbReference type="Pfam" id="PF00155"/>
    </source>
</evidence>
<evidence type="ECO:0000256" key="10">
    <source>
        <dbReference type="ARBA" id="ARBA00023315"/>
    </source>
</evidence>
<dbReference type="PANTHER" id="PTHR13693">
    <property type="entry name" value="CLASS II AMINOTRANSFERASE/8-AMINO-7-OXONONANOATE SYNTHASE"/>
    <property type="match status" value="1"/>
</dbReference>
<dbReference type="GO" id="GO:0046513">
    <property type="term" value="P:ceramide biosynthetic process"/>
    <property type="evidence" value="ECO:0007669"/>
    <property type="project" value="TreeGrafter"/>
</dbReference>
<dbReference type="Pfam" id="PF00155">
    <property type="entry name" value="Aminotran_1_2"/>
    <property type="match status" value="1"/>
</dbReference>
<keyword evidence="8" id="KW-0746">Sphingolipid metabolism</keyword>
<feature type="domain" description="Aminotransferase class I/classII large" evidence="11">
    <location>
        <begin position="18"/>
        <end position="178"/>
    </location>
</feature>
<dbReference type="STRING" id="988480.A0A075B4H2"/>
<organism evidence="12 14">
    <name type="scientific">Rozella allomycis (strain CSF55)</name>
    <dbReference type="NCBI Taxonomy" id="988480"/>
    <lineage>
        <taxon>Eukaryota</taxon>
        <taxon>Fungi</taxon>
        <taxon>Fungi incertae sedis</taxon>
        <taxon>Cryptomycota</taxon>
        <taxon>Cryptomycota incertae sedis</taxon>
        <taxon>Rozella</taxon>
    </lineage>
</organism>
<dbReference type="PANTHER" id="PTHR13693:SF2">
    <property type="entry name" value="SERINE PALMITOYLTRANSFERASE 1"/>
    <property type="match status" value="1"/>
</dbReference>
<evidence type="ECO:0000313" key="14">
    <source>
        <dbReference type="Proteomes" id="UP000030755"/>
    </source>
</evidence>
<comment type="pathway">
    <text evidence="2">Lipid metabolism; sphingolipid metabolism.</text>
</comment>
<evidence type="ECO:0000256" key="7">
    <source>
        <dbReference type="ARBA" id="ARBA00022898"/>
    </source>
</evidence>
<dbReference type="EMBL" id="ML006071">
    <property type="protein sequence ID" value="RKP17025.1"/>
    <property type="molecule type" value="Genomic_DNA"/>
</dbReference>
<accession>A0A075B4H2</accession>
<evidence type="ECO:0000256" key="4">
    <source>
        <dbReference type="ARBA" id="ARBA00008392"/>
    </source>
</evidence>
<dbReference type="HOGENOM" id="CLU_102321_0_0_1"/>
<evidence type="ECO:0000256" key="6">
    <source>
        <dbReference type="ARBA" id="ARBA00022679"/>
    </source>
</evidence>
<comment type="similarity">
    <text evidence="4">Belongs to the class-II pyridoxal-phosphate-dependent aminotransferase family.</text>
</comment>
<dbReference type="OrthoDB" id="3168162at2759"/>
<comment type="cofactor">
    <cofactor evidence="1">
        <name>pyridoxal 5'-phosphate</name>
        <dbReference type="ChEBI" id="CHEBI:597326"/>
    </cofactor>
</comment>
<dbReference type="EMBL" id="KE560649">
    <property type="protein sequence ID" value="EPZ36152.1"/>
    <property type="molecule type" value="Genomic_DNA"/>
</dbReference>
<dbReference type="Proteomes" id="UP000030755">
    <property type="component" value="Unassembled WGS sequence"/>
</dbReference>
<dbReference type="AlphaFoldDB" id="A0A075B4H2"/>
<reference evidence="15" key="2">
    <citation type="journal article" date="2018" name="Nat. Microbiol.">
        <title>Leveraging single-cell genomics to expand the fungal tree of life.</title>
        <authorList>
            <person name="Ahrendt S.R."/>
            <person name="Quandt C.A."/>
            <person name="Ciobanu D."/>
            <person name="Clum A."/>
            <person name="Salamov A."/>
            <person name="Andreopoulos B."/>
            <person name="Cheng J.F."/>
            <person name="Woyke T."/>
            <person name="Pelin A."/>
            <person name="Henrissat B."/>
            <person name="Reynolds N.K."/>
            <person name="Benny G.L."/>
            <person name="Smith M.E."/>
            <person name="James T.Y."/>
            <person name="Grigoriev I.V."/>
        </authorList>
    </citation>
    <scope>NUCLEOTIDE SEQUENCE [LARGE SCALE GENOMIC DNA]</scope>
    <source>
        <strain evidence="15">CSF55</strain>
    </source>
</reference>
<dbReference type="InterPro" id="IPR004839">
    <property type="entry name" value="Aminotransferase_I/II_large"/>
</dbReference>
<evidence type="ECO:0000313" key="15">
    <source>
        <dbReference type="Proteomes" id="UP000281549"/>
    </source>
</evidence>
<name>A0A075B4H2_ROZAC</name>
<evidence type="ECO:0000256" key="9">
    <source>
        <dbReference type="ARBA" id="ARBA00023098"/>
    </source>
</evidence>
<keyword evidence="10" id="KW-0012">Acyltransferase</keyword>
<dbReference type="GO" id="GO:0005783">
    <property type="term" value="C:endoplasmic reticulum"/>
    <property type="evidence" value="ECO:0007669"/>
    <property type="project" value="TreeGrafter"/>
</dbReference>
<dbReference type="GO" id="GO:0004758">
    <property type="term" value="F:serine C-palmitoyltransferase activity"/>
    <property type="evidence" value="ECO:0007669"/>
    <property type="project" value="TreeGrafter"/>
</dbReference>